<organism evidence="1">
    <name type="scientific">viral metagenome</name>
    <dbReference type="NCBI Taxonomy" id="1070528"/>
    <lineage>
        <taxon>unclassified sequences</taxon>
        <taxon>metagenomes</taxon>
        <taxon>organismal metagenomes</taxon>
    </lineage>
</organism>
<accession>A0A6M3KYN4</accession>
<name>A0A6M3KYN4_9ZZZZ</name>
<dbReference type="AlphaFoldDB" id="A0A6M3KYN4"/>
<protein>
    <submittedName>
        <fullName evidence="1">Uncharacterized protein</fullName>
    </submittedName>
</protein>
<gene>
    <name evidence="1" type="ORF">MM415B03040_0017</name>
</gene>
<evidence type="ECO:0000313" key="1">
    <source>
        <dbReference type="EMBL" id="QJA87179.1"/>
    </source>
</evidence>
<sequence length="53" mass="6026">MKVKELIEKLSSCNQDARVAVYSKDGNHMPQVFVEDVIEENYEDLGTIVDLVI</sequence>
<proteinExistence type="predicted"/>
<reference evidence="1" key="1">
    <citation type="submission" date="2020-03" db="EMBL/GenBank/DDBJ databases">
        <title>The deep terrestrial virosphere.</title>
        <authorList>
            <person name="Holmfeldt K."/>
            <person name="Nilsson E."/>
            <person name="Simone D."/>
            <person name="Lopez-Fernandez M."/>
            <person name="Wu X."/>
            <person name="de Brujin I."/>
            <person name="Lundin D."/>
            <person name="Andersson A."/>
            <person name="Bertilsson S."/>
            <person name="Dopson M."/>
        </authorList>
    </citation>
    <scope>NUCLEOTIDE SEQUENCE</scope>
    <source>
        <strain evidence="1">MM415B03040</strain>
    </source>
</reference>
<dbReference type="EMBL" id="MT142686">
    <property type="protein sequence ID" value="QJA87179.1"/>
    <property type="molecule type" value="Genomic_DNA"/>
</dbReference>